<sequence>MLLLPLSRREGRRWRTLVTPITLRRRGVPPNRPPPDLLATSSAATVGRPWNALPRPHCVPHRASTQPLRATTERAVRISRAYFHARTHAIS</sequence>
<evidence type="ECO:0000313" key="2">
    <source>
        <dbReference type="EMBL" id="KAG2641993.1"/>
    </source>
</evidence>
<evidence type="ECO:0000256" key="1">
    <source>
        <dbReference type="SAM" id="MobiDB-lite"/>
    </source>
</evidence>
<dbReference type="Proteomes" id="UP000823388">
    <property type="component" value="Chromosome 2K"/>
</dbReference>
<accession>A0A8T0WBF6</accession>
<feature type="region of interest" description="Disordered" evidence="1">
    <location>
        <begin position="48"/>
        <end position="71"/>
    </location>
</feature>
<name>A0A8T0WBF6_PANVG</name>
<evidence type="ECO:0000313" key="3">
    <source>
        <dbReference type="Proteomes" id="UP000823388"/>
    </source>
</evidence>
<dbReference type="EMBL" id="CM029039">
    <property type="protein sequence ID" value="KAG2641993.1"/>
    <property type="molecule type" value="Genomic_DNA"/>
</dbReference>
<proteinExistence type="predicted"/>
<comment type="caution">
    <text evidence="2">The sequence shown here is derived from an EMBL/GenBank/DDBJ whole genome shotgun (WGS) entry which is preliminary data.</text>
</comment>
<gene>
    <name evidence="2" type="ORF">PVAP13_2KG266464</name>
</gene>
<protein>
    <submittedName>
        <fullName evidence="2">Uncharacterized protein</fullName>
    </submittedName>
</protein>
<reference evidence="2" key="1">
    <citation type="submission" date="2020-05" db="EMBL/GenBank/DDBJ databases">
        <title>WGS assembly of Panicum virgatum.</title>
        <authorList>
            <person name="Lovell J.T."/>
            <person name="Jenkins J."/>
            <person name="Shu S."/>
            <person name="Juenger T.E."/>
            <person name="Schmutz J."/>
        </authorList>
    </citation>
    <scope>NUCLEOTIDE SEQUENCE</scope>
    <source>
        <strain evidence="2">AP13</strain>
    </source>
</reference>
<keyword evidence="3" id="KW-1185">Reference proteome</keyword>
<dbReference type="AlphaFoldDB" id="A0A8T0WBF6"/>
<organism evidence="2 3">
    <name type="scientific">Panicum virgatum</name>
    <name type="common">Blackwell switchgrass</name>
    <dbReference type="NCBI Taxonomy" id="38727"/>
    <lineage>
        <taxon>Eukaryota</taxon>
        <taxon>Viridiplantae</taxon>
        <taxon>Streptophyta</taxon>
        <taxon>Embryophyta</taxon>
        <taxon>Tracheophyta</taxon>
        <taxon>Spermatophyta</taxon>
        <taxon>Magnoliopsida</taxon>
        <taxon>Liliopsida</taxon>
        <taxon>Poales</taxon>
        <taxon>Poaceae</taxon>
        <taxon>PACMAD clade</taxon>
        <taxon>Panicoideae</taxon>
        <taxon>Panicodae</taxon>
        <taxon>Paniceae</taxon>
        <taxon>Panicinae</taxon>
        <taxon>Panicum</taxon>
        <taxon>Panicum sect. Hiantes</taxon>
    </lineage>
</organism>